<sequence>MRIHILHTLFVGLSFLLFAAAIPSHHLYGLTNSWDAAKQLSEKIRVYTETKLNEAATNIPLAAAKISEFKETMENAVVASNKLREDIETAVKDSFSLNQISHVLSEEFDLILQEMQENFPEELPEDNDSRHAERVKIVTWVMDNVENSLVKVTGLWGIPEPHTRMRFQEIKLHVTNVVLVAGHIADRHPVLTEMIIFSGAAMLIPSPLILRPFLRLFGFGPYGPVKGSIAAWAQRRFFGGFITSGSWFSMLQAAGMHNPGFWAKFWAKIPAALGIGSVM</sequence>
<evidence type="ECO:0000256" key="1">
    <source>
        <dbReference type="SAM" id="SignalP"/>
    </source>
</evidence>
<proteinExistence type="predicted"/>
<name>A0A9P6CLL8_9AGAR</name>
<comment type="caution">
    <text evidence="2">The sequence shown here is derived from an EMBL/GenBank/DDBJ whole genome shotgun (WGS) entry which is preliminary data.</text>
</comment>
<keyword evidence="1" id="KW-0732">Signal</keyword>
<dbReference type="AlphaFoldDB" id="A0A9P6CLL8"/>
<keyword evidence="3" id="KW-1185">Reference proteome</keyword>
<reference evidence="2" key="1">
    <citation type="submission" date="2020-11" db="EMBL/GenBank/DDBJ databases">
        <authorList>
            <consortium name="DOE Joint Genome Institute"/>
            <person name="Ahrendt S."/>
            <person name="Riley R."/>
            <person name="Andreopoulos W."/>
            <person name="Labutti K."/>
            <person name="Pangilinan J."/>
            <person name="Ruiz-Duenas F.J."/>
            <person name="Barrasa J.M."/>
            <person name="Sanchez-Garcia M."/>
            <person name="Camarero S."/>
            <person name="Miyauchi S."/>
            <person name="Serrano A."/>
            <person name="Linde D."/>
            <person name="Babiker R."/>
            <person name="Drula E."/>
            <person name="Ayuso-Fernandez I."/>
            <person name="Pacheco R."/>
            <person name="Padilla G."/>
            <person name="Ferreira P."/>
            <person name="Barriuso J."/>
            <person name="Kellner H."/>
            <person name="Castanera R."/>
            <person name="Alfaro M."/>
            <person name="Ramirez L."/>
            <person name="Pisabarro A.G."/>
            <person name="Kuo A."/>
            <person name="Tritt A."/>
            <person name="Lipzen A."/>
            <person name="He G."/>
            <person name="Yan M."/>
            <person name="Ng V."/>
            <person name="Cullen D."/>
            <person name="Martin F."/>
            <person name="Rosso M.-N."/>
            <person name="Henrissat B."/>
            <person name="Hibbett D."/>
            <person name="Martinez A.T."/>
            <person name="Grigoriev I.V."/>
        </authorList>
    </citation>
    <scope>NUCLEOTIDE SEQUENCE</scope>
    <source>
        <strain evidence="2">CBS 247.69</strain>
    </source>
</reference>
<gene>
    <name evidence="2" type="ORF">BDZ94DRAFT_1215369</name>
</gene>
<dbReference type="EMBL" id="MU150250">
    <property type="protein sequence ID" value="KAF9465024.1"/>
    <property type="molecule type" value="Genomic_DNA"/>
</dbReference>
<feature type="chain" id="PRO_5040423791" evidence="1">
    <location>
        <begin position="22"/>
        <end position="279"/>
    </location>
</feature>
<protein>
    <submittedName>
        <fullName evidence="2">Uncharacterized protein</fullName>
    </submittedName>
</protein>
<evidence type="ECO:0000313" key="3">
    <source>
        <dbReference type="Proteomes" id="UP000807353"/>
    </source>
</evidence>
<dbReference type="Proteomes" id="UP000807353">
    <property type="component" value="Unassembled WGS sequence"/>
</dbReference>
<feature type="signal peptide" evidence="1">
    <location>
        <begin position="1"/>
        <end position="21"/>
    </location>
</feature>
<accession>A0A9P6CLL8</accession>
<evidence type="ECO:0000313" key="2">
    <source>
        <dbReference type="EMBL" id="KAF9465024.1"/>
    </source>
</evidence>
<organism evidence="2 3">
    <name type="scientific">Collybia nuda</name>
    <dbReference type="NCBI Taxonomy" id="64659"/>
    <lineage>
        <taxon>Eukaryota</taxon>
        <taxon>Fungi</taxon>
        <taxon>Dikarya</taxon>
        <taxon>Basidiomycota</taxon>
        <taxon>Agaricomycotina</taxon>
        <taxon>Agaricomycetes</taxon>
        <taxon>Agaricomycetidae</taxon>
        <taxon>Agaricales</taxon>
        <taxon>Tricholomatineae</taxon>
        <taxon>Clitocybaceae</taxon>
        <taxon>Collybia</taxon>
    </lineage>
</organism>
<dbReference type="Gene3D" id="6.10.110.10">
    <property type="match status" value="1"/>
</dbReference>
<dbReference type="OrthoDB" id="440424at2759"/>
<dbReference type="InterPro" id="IPR038213">
    <property type="entry name" value="IFI6/IFI27-like_sf"/>
</dbReference>